<evidence type="ECO:0000313" key="1">
    <source>
        <dbReference type="EMBL" id="MEO1767217.1"/>
    </source>
</evidence>
<proteinExistence type="predicted"/>
<dbReference type="Proteomes" id="UP001482231">
    <property type="component" value="Unassembled WGS sequence"/>
</dbReference>
<gene>
    <name evidence="1" type="ORF">V6E02_08335</name>
</gene>
<dbReference type="RefSeq" id="WP_347308331.1">
    <property type="nucleotide sequence ID" value="NZ_JBAJEX010000006.1"/>
</dbReference>
<organism evidence="1 2">
    <name type="scientific">Thiobacter aerophilum</name>
    <dbReference type="NCBI Taxonomy" id="3121275"/>
    <lineage>
        <taxon>Bacteria</taxon>
        <taxon>Pseudomonadati</taxon>
        <taxon>Pseudomonadota</taxon>
        <taxon>Betaproteobacteria</taxon>
        <taxon>Burkholderiales</taxon>
        <taxon>Thiobacteraceae</taxon>
        <taxon>Thiobacter</taxon>
    </lineage>
</organism>
<accession>A0ABV0EHC9</accession>
<protein>
    <submittedName>
        <fullName evidence="1">Uncharacterized protein</fullName>
    </submittedName>
</protein>
<dbReference type="EMBL" id="JBAJEX010000006">
    <property type="protein sequence ID" value="MEO1767217.1"/>
    <property type="molecule type" value="Genomic_DNA"/>
</dbReference>
<reference evidence="1 2" key="1">
    <citation type="submission" date="2024-02" db="EMBL/GenBank/DDBJ databases">
        <title>New thermophilic sulfur-oxidizing bacteria from a hot springs of the Uzon caldera (Kamchatka, Russia).</title>
        <authorList>
            <person name="Dukat A.M."/>
            <person name="Elcheninov A.G."/>
            <person name="Frolov E.N."/>
        </authorList>
    </citation>
    <scope>NUCLEOTIDE SEQUENCE [LARGE SCALE GENOMIC DNA]</scope>
    <source>
        <strain evidence="1 2">AK1</strain>
    </source>
</reference>
<sequence>MAALRQAPTLEAGEPLWKRVPTRDEAGRPLADFMMLIPGLRDRPQAGILAVVVQVRRALAESREVVFAHLDLRLNLLWVSVRARPGITLQVAARIRERVPEARLIGQKRFY</sequence>
<comment type="caution">
    <text evidence="1">The sequence shown here is derived from an EMBL/GenBank/DDBJ whole genome shotgun (WGS) entry which is preliminary data.</text>
</comment>
<keyword evidence="2" id="KW-1185">Reference proteome</keyword>
<name>A0ABV0EHC9_9BURK</name>
<evidence type="ECO:0000313" key="2">
    <source>
        <dbReference type="Proteomes" id="UP001482231"/>
    </source>
</evidence>